<comment type="subunit">
    <text evidence="4">Part of the 50S ribosomal subunit.</text>
</comment>
<dbReference type="SUPFAM" id="SSF52161">
    <property type="entry name" value="Ribosomal protein L13"/>
    <property type="match status" value="1"/>
</dbReference>
<dbReference type="NCBIfam" id="TIGR01066">
    <property type="entry name" value="rplM_bact"/>
    <property type="match status" value="1"/>
</dbReference>
<dbReference type="PROSITE" id="PS00783">
    <property type="entry name" value="RIBOSOMAL_L13"/>
    <property type="match status" value="1"/>
</dbReference>
<dbReference type="GO" id="GO:0003735">
    <property type="term" value="F:structural constituent of ribosome"/>
    <property type="evidence" value="ECO:0007669"/>
    <property type="project" value="InterPro"/>
</dbReference>
<dbReference type="GO" id="GO:0009507">
    <property type="term" value="C:chloroplast"/>
    <property type="evidence" value="ECO:0007669"/>
    <property type="project" value="UniProtKB-SubCell"/>
</dbReference>
<dbReference type="GO" id="GO:0017148">
    <property type="term" value="P:negative regulation of translation"/>
    <property type="evidence" value="ECO:0007669"/>
    <property type="project" value="TreeGrafter"/>
</dbReference>
<gene>
    <name evidence="4 6" type="primary">rpl13</name>
</gene>
<dbReference type="HAMAP" id="MF_01366">
    <property type="entry name" value="Ribosomal_uL13"/>
    <property type="match status" value="1"/>
</dbReference>
<evidence type="ECO:0000313" key="6">
    <source>
        <dbReference type="EMBL" id="QSD57164.1"/>
    </source>
</evidence>
<dbReference type="InterPro" id="IPR005823">
    <property type="entry name" value="Ribosomal_uL13_bac-type"/>
</dbReference>
<protein>
    <recommendedName>
        <fullName evidence="4">Large ribosomal subunit protein uL13c</fullName>
    </recommendedName>
</protein>
<evidence type="ECO:0000256" key="5">
    <source>
        <dbReference type="RuleBase" id="RU003877"/>
    </source>
</evidence>
<proteinExistence type="inferred from homology"/>
<sequence>MIFNYNKTFIDKVNKTTKWYIIDAKKENLGRLSSKVAYILKGKDKQEYLPYQRSKTRIIIINSKHIKVTGKKNTQKVYKRHSGKPGGLKIEVFNKLHNRAPNKIIEYAIKGMLPKNSLGRELFKNLKVYPDDQHPHKAQQPMVLTTK</sequence>
<evidence type="ECO:0000256" key="4">
    <source>
        <dbReference type="HAMAP-Rule" id="MF_01366"/>
    </source>
</evidence>
<keyword evidence="2 4" id="KW-0689">Ribosomal protein</keyword>
<keyword evidence="6" id="KW-0934">Plastid</keyword>
<dbReference type="GO" id="GO:0022625">
    <property type="term" value="C:cytosolic large ribosomal subunit"/>
    <property type="evidence" value="ECO:0007669"/>
    <property type="project" value="TreeGrafter"/>
</dbReference>
<dbReference type="InterPro" id="IPR023563">
    <property type="entry name" value="Ribosomal_uL13_CS"/>
</dbReference>
<dbReference type="InterPro" id="IPR005822">
    <property type="entry name" value="Ribosomal_uL13"/>
</dbReference>
<dbReference type="InterPro" id="IPR036899">
    <property type="entry name" value="Ribosomal_uL13_sf"/>
</dbReference>
<keyword evidence="6" id="KW-0150">Chloroplast</keyword>
<organism evidence="6">
    <name type="scientific">Chondria tumulosa</name>
    <dbReference type="NCBI Taxonomy" id="2740715"/>
    <lineage>
        <taxon>Eukaryota</taxon>
        <taxon>Rhodophyta</taxon>
        <taxon>Florideophyceae</taxon>
        <taxon>Rhodymeniophycidae</taxon>
        <taxon>Ceramiales</taxon>
        <taxon>Rhodomelaceae</taxon>
        <taxon>Chondrieae</taxon>
        <taxon>Chondria</taxon>
    </lineage>
</organism>
<dbReference type="Pfam" id="PF00572">
    <property type="entry name" value="Ribosomal_L13"/>
    <property type="match status" value="1"/>
</dbReference>
<dbReference type="Gene3D" id="3.90.1180.10">
    <property type="entry name" value="Ribosomal protein L13"/>
    <property type="match status" value="1"/>
</dbReference>
<dbReference type="GO" id="GO:0003729">
    <property type="term" value="F:mRNA binding"/>
    <property type="evidence" value="ECO:0007669"/>
    <property type="project" value="TreeGrafter"/>
</dbReference>
<dbReference type="CDD" id="cd00392">
    <property type="entry name" value="Ribosomal_L13"/>
    <property type="match status" value="1"/>
</dbReference>
<dbReference type="PANTHER" id="PTHR11545">
    <property type="entry name" value="RIBOSOMAL PROTEIN L13"/>
    <property type="match status" value="1"/>
</dbReference>
<accession>A0A896SUF9</accession>
<evidence type="ECO:0000256" key="1">
    <source>
        <dbReference type="ARBA" id="ARBA00006227"/>
    </source>
</evidence>
<geneLocation type="chloroplast" evidence="6"/>
<dbReference type="PIRSF" id="PIRSF002181">
    <property type="entry name" value="Ribosomal_L13"/>
    <property type="match status" value="1"/>
</dbReference>
<reference evidence="6" key="1">
    <citation type="submission" date="2020-11" db="EMBL/GenBank/DDBJ databases">
        <authorList>
            <person name="Paiano M.O."/>
        </authorList>
    </citation>
    <scope>NUCLEOTIDE SEQUENCE</scope>
</reference>
<dbReference type="PANTHER" id="PTHR11545:SF2">
    <property type="entry name" value="LARGE RIBOSOMAL SUBUNIT PROTEIN UL13M"/>
    <property type="match status" value="1"/>
</dbReference>
<evidence type="ECO:0000256" key="3">
    <source>
        <dbReference type="ARBA" id="ARBA00023274"/>
    </source>
</evidence>
<dbReference type="AlphaFoldDB" id="A0A896SUF9"/>
<dbReference type="GeneID" id="67279535"/>
<comment type="subcellular location">
    <subcellularLocation>
        <location evidence="4">Plastid</location>
        <location evidence="4">Chloroplast</location>
    </subcellularLocation>
</comment>
<name>A0A896SUF9_9FLOR</name>
<dbReference type="RefSeq" id="YP_010171023.1">
    <property type="nucleotide sequence ID" value="NC_057618.1"/>
</dbReference>
<keyword evidence="3 4" id="KW-0687">Ribonucleoprotein</keyword>
<dbReference type="EMBL" id="MW309501">
    <property type="protein sequence ID" value="QSD57164.1"/>
    <property type="molecule type" value="Genomic_DNA"/>
</dbReference>
<evidence type="ECO:0000256" key="2">
    <source>
        <dbReference type="ARBA" id="ARBA00022980"/>
    </source>
</evidence>
<comment type="similarity">
    <text evidence="1 4 5">Belongs to the universal ribosomal protein uL13 family.</text>
</comment>
<dbReference type="GO" id="GO:0006412">
    <property type="term" value="P:translation"/>
    <property type="evidence" value="ECO:0007669"/>
    <property type="project" value="UniProtKB-UniRule"/>
</dbReference>